<evidence type="ECO:0000259" key="12">
    <source>
        <dbReference type="Pfam" id="PF01979"/>
    </source>
</evidence>
<dbReference type="SUPFAM" id="SSF51556">
    <property type="entry name" value="Metallo-dependent hydrolases"/>
    <property type="match status" value="1"/>
</dbReference>
<dbReference type="Gene3D" id="3.20.20.140">
    <property type="entry name" value="Metal-dependent hydrolases"/>
    <property type="match status" value="1"/>
</dbReference>
<dbReference type="GO" id="GO:0072527">
    <property type="term" value="P:pyrimidine-containing compound metabolic process"/>
    <property type="evidence" value="ECO:0007669"/>
    <property type="project" value="UniProtKB-ARBA"/>
</dbReference>
<evidence type="ECO:0000256" key="8">
    <source>
        <dbReference type="ARBA" id="ARBA00039113"/>
    </source>
</evidence>
<dbReference type="CDD" id="cd01314">
    <property type="entry name" value="D-HYD"/>
    <property type="match status" value="1"/>
</dbReference>
<reference evidence="13 14" key="1">
    <citation type="submission" date="2016-10" db="EMBL/GenBank/DDBJ databases">
        <authorList>
            <person name="de Groot N.N."/>
        </authorList>
    </citation>
    <scope>NUCLEOTIDE SEQUENCE [LARGE SCALE GENOMIC DNA]</scope>
    <source>
        <strain evidence="13 14">DSM 29433</strain>
    </source>
</reference>
<evidence type="ECO:0000256" key="10">
    <source>
        <dbReference type="ARBA" id="ARBA00074385"/>
    </source>
</evidence>
<dbReference type="SUPFAM" id="SSF51338">
    <property type="entry name" value="Composite domain of metallo-dependent hydrolases"/>
    <property type="match status" value="2"/>
</dbReference>
<dbReference type="STRING" id="1123755.SAMN05444714_0792"/>
<dbReference type="PANTHER" id="PTHR11647:SF1">
    <property type="entry name" value="COLLAPSIN RESPONSE MEDIATOR PROTEIN"/>
    <property type="match status" value="1"/>
</dbReference>
<evidence type="ECO:0000313" key="14">
    <source>
        <dbReference type="Proteomes" id="UP000198926"/>
    </source>
</evidence>
<comment type="catalytic activity">
    <reaction evidence="7">
        <text>5,6-dihydrouracil + H2O = 3-(carbamoylamino)propanoate + H(+)</text>
        <dbReference type="Rhea" id="RHEA:16121"/>
        <dbReference type="ChEBI" id="CHEBI:11892"/>
        <dbReference type="ChEBI" id="CHEBI:15377"/>
        <dbReference type="ChEBI" id="CHEBI:15378"/>
        <dbReference type="ChEBI" id="CHEBI:15901"/>
        <dbReference type="EC" id="3.5.2.2"/>
    </reaction>
</comment>
<dbReference type="GO" id="GO:0055086">
    <property type="term" value="P:nucleobase-containing small molecule metabolic process"/>
    <property type="evidence" value="ECO:0007669"/>
    <property type="project" value="UniProtKB-ARBA"/>
</dbReference>
<protein>
    <recommendedName>
        <fullName evidence="10">D-hydantoinase/dihydropyrimidinase</fullName>
        <ecNumber evidence="8">3.5.2.2</ecNumber>
    </recommendedName>
</protein>
<dbReference type="AlphaFoldDB" id="A0A1I6LQA6"/>
<dbReference type="InterPro" id="IPR006680">
    <property type="entry name" value="Amidohydro-rel"/>
</dbReference>
<comment type="subunit">
    <text evidence="3">Homotetramer.</text>
</comment>
<dbReference type="InterPro" id="IPR032466">
    <property type="entry name" value="Metal_Hydrolase"/>
</dbReference>
<accession>A0A1I6LQA6</accession>
<organism evidence="13 14">
    <name type="scientific">Yoonia litorea</name>
    <dbReference type="NCBI Taxonomy" id="1123755"/>
    <lineage>
        <taxon>Bacteria</taxon>
        <taxon>Pseudomonadati</taxon>
        <taxon>Pseudomonadota</taxon>
        <taxon>Alphaproteobacteria</taxon>
        <taxon>Rhodobacterales</taxon>
        <taxon>Paracoccaceae</taxon>
        <taxon>Yoonia</taxon>
    </lineage>
</organism>
<dbReference type="PANTHER" id="PTHR11647">
    <property type="entry name" value="HYDRANTOINASE/DIHYDROPYRIMIDINASE FAMILY MEMBER"/>
    <property type="match status" value="1"/>
</dbReference>
<dbReference type="Gene3D" id="2.30.40.10">
    <property type="entry name" value="Urease, subunit C, domain 1"/>
    <property type="match status" value="1"/>
</dbReference>
<keyword evidence="5" id="KW-0378">Hydrolase</keyword>
<dbReference type="FunFam" id="3.20.20.140:FF:000001">
    <property type="entry name" value="Dihydropyrimidinase like 3"/>
    <property type="match status" value="1"/>
</dbReference>
<evidence type="ECO:0000256" key="6">
    <source>
        <dbReference type="ARBA" id="ARBA00022833"/>
    </source>
</evidence>
<evidence type="ECO:0000256" key="1">
    <source>
        <dbReference type="ARBA" id="ARBA00001947"/>
    </source>
</evidence>
<dbReference type="InterPro" id="IPR050378">
    <property type="entry name" value="Metallo-dep_Hydrolases_sf"/>
</dbReference>
<dbReference type="InterPro" id="IPR011059">
    <property type="entry name" value="Metal-dep_hydrolase_composite"/>
</dbReference>
<dbReference type="OrthoDB" id="9775759at2"/>
<keyword evidence="6" id="KW-0862">Zinc</keyword>
<dbReference type="RefSeq" id="WP_090204206.1">
    <property type="nucleotide sequence ID" value="NZ_FOZM01000001.1"/>
</dbReference>
<dbReference type="NCBIfam" id="TIGR02033">
    <property type="entry name" value="D-hydantoinase"/>
    <property type="match status" value="1"/>
</dbReference>
<keyword evidence="4" id="KW-0479">Metal-binding</keyword>
<evidence type="ECO:0000256" key="4">
    <source>
        <dbReference type="ARBA" id="ARBA00022723"/>
    </source>
</evidence>
<sequence>MTKVIKNGTIVTHDLTYKADVLIDGGKIIEIGADLKGDEELDATGCYVMPGGIDPHVHLEMPFMGTYSSDDFESGTRAALAGGTTMVVDFCLPNQGESLLDAIKRWDNKSTRANCDYSFHMAVTWWGEQVFNDMKTVIEERGINTFKHFLAYKGALMVNDDELFSSFNRLAELGGIAMVHAENGDVVAELSAKLLAEGNTGPEAHAYSRPSQVEGEATNRAIMIADMAGVPLYVVHTSCEEAHEAIRRARQQGKRVWGEPLIQHLTLDESEYFNADWDHAARRVMSPPFRNKKHQDSLWAGLQSGSLSVVATDHCAFTTEQKRYGVGDFTKIPNGTGGLEDRMPMLWTHGVATGRLTPNEFVAVTSTNIAKILNCYPKKGAILVGADADLVVWDPEKEKTISAGAQQSAIDYNVFEGQKVKGLPRFTLTRGKVAIHDGEVRTEEGYGKFVKRPGNGVTNQALSTWKELTAPRPVERTGIPATGV</sequence>
<dbReference type="GO" id="GO:0005829">
    <property type="term" value="C:cytosol"/>
    <property type="evidence" value="ECO:0007669"/>
    <property type="project" value="TreeGrafter"/>
</dbReference>
<evidence type="ECO:0000256" key="2">
    <source>
        <dbReference type="ARBA" id="ARBA00008829"/>
    </source>
</evidence>
<gene>
    <name evidence="13" type="ORF">SAMN05444714_0792</name>
</gene>
<keyword evidence="14" id="KW-1185">Reference proteome</keyword>
<evidence type="ECO:0000256" key="3">
    <source>
        <dbReference type="ARBA" id="ARBA00011881"/>
    </source>
</evidence>
<evidence type="ECO:0000256" key="11">
    <source>
        <dbReference type="PIRSR" id="PIRSR611778-50"/>
    </source>
</evidence>
<dbReference type="EC" id="3.5.2.2" evidence="8"/>
<dbReference type="GO" id="GO:0046872">
    <property type="term" value="F:metal ion binding"/>
    <property type="evidence" value="ECO:0007669"/>
    <property type="project" value="UniProtKB-KW"/>
</dbReference>
<dbReference type="Proteomes" id="UP000198926">
    <property type="component" value="Unassembled WGS sequence"/>
</dbReference>
<evidence type="ECO:0000313" key="13">
    <source>
        <dbReference type="EMBL" id="SFS05631.1"/>
    </source>
</evidence>
<name>A0A1I6LQA6_9RHOB</name>
<dbReference type="GO" id="GO:0004157">
    <property type="term" value="F:dihydropyrimidinase activity"/>
    <property type="evidence" value="ECO:0007669"/>
    <property type="project" value="UniProtKB-EC"/>
</dbReference>
<evidence type="ECO:0000256" key="9">
    <source>
        <dbReference type="ARBA" id="ARBA00054448"/>
    </source>
</evidence>
<comment type="function">
    <text evidence="9">Catalyzes the hydrolysis of dihydropyrimidines and of the structurally related DL-5-mono-substituted hydantoins, to produce N-carbamoyl-D-amino acids.</text>
</comment>
<comment type="similarity">
    <text evidence="2">Belongs to the metallo-dependent hydrolases superfamily. Hydantoinase/dihydropyrimidinase family.</text>
</comment>
<evidence type="ECO:0000256" key="7">
    <source>
        <dbReference type="ARBA" id="ARBA00036696"/>
    </source>
</evidence>
<comment type="PTM">
    <text evidence="11">Carbamylation allows a single lysine to coordinate two divalent metal cations.</text>
</comment>
<dbReference type="Pfam" id="PF01979">
    <property type="entry name" value="Amidohydro_1"/>
    <property type="match status" value="1"/>
</dbReference>
<dbReference type="InterPro" id="IPR011778">
    <property type="entry name" value="Hydantoinase/dihydroPyrase"/>
</dbReference>
<evidence type="ECO:0000256" key="5">
    <source>
        <dbReference type="ARBA" id="ARBA00022801"/>
    </source>
</evidence>
<feature type="modified residue" description="N6-carboxylysine" evidence="11">
    <location>
        <position position="147"/>
    </location>
</feature>
<comment type="cofactor">
    <cofactor evidence="1">
        <name>Zn(2+)</name>
        <dbReference type="ChEBI" id="CHEBI:29105"/>
    </cofactor>
</comment>
<proteinExistence type="inferred from homology"/>
<dbReference type="EMBL" id="FOZM01000001">
    <property type="protein sequence ID" value="SFS05631.1"/>
    <property type="molecule type" value="Genomic_DNA"/>
</dbReference>
<feature type="domain" description="Amidohydrolase-related" evidence="12">
    <location>
        <begin position="47"/>
        <end position="422"/>
    </location>
</feature>